<keyword evidence="1" id="KW-0732">Signal</keyword>
<proteinExistence type="predicted"/>
<reference evidence="3 4" key="1">
    <citation type="submission" date="2016-08" db="EMBL/GenBank/DDBJ databases">
        <authorList>
            <person name="Seilhamer J.J."/>
        </authorList>
    </citation>
    <scope>NUCLEOTIDE SEQUENCE [LARGE SCALE GENOMIC DNA]</scope>
    <source>
        <strain evidence="3 4">CFBP4641</strain>
    </source>
</reference>
<accession>A0A2P5Z491</accession>
<dbReference type="OrthoDB" id="6059003at2"/>
<dbReference type="Proteomes" id="UP000247346">
    <property type="component" value="Unassembled WGS sequence"/>
</dbReference>
<dbReference type="EMBL" id="MDEK01000008">
    <property type="protein sequence ID" value="PPU82574.1"/>
    <property type="molecule type" value="Genomic_DNA"/>
</dbReference>
<dbReference type="AlphaFoldDB" id="A0A2P5Z491"/>
<evidence type="ECO:0000313" key="3">
    <source>
        <dbReference type="EMBL" id="PPU82574.1"/>
    </source>
</evidence>
<dbReference type="Pfam" id="PF00691">
    <property type="entry name" value="OmpA"/>
    <property type="match status" value="1"/>
</dbReference>
<gene>
    <name evidence="3" type="ORF">XsacCFBP4641_10435</name>
</gene>
<name>A0A2P5Z491_9XANT</name>
<evidence type="ECO:0000259" key="2">
    <source>
        <dbReference type="Pfam" id="PF00691"/>
    </source>
</evidence>
<feature type="chain" id="PRO_5015167122" description="OmpA-like domain-containing protein" evidence="1">
    <location>
        <begin position="21"/>
        <end position="146"/>
    </location>
</feature>
<feature type="domain" description="OmpA-like" evidence="2">
    <location>
        <begin position="53"/>
        <end position="133"/>
    </location>
</feature>
<protein>
    <recommendedName>
        <fullName evidence="2">OmpA-like domain-containing protein</fullName>
    </recommendedName>
</protein>
<comment type="caution">
    <text evidence="3">The sequence shown here is derived from an EMBL/GenBank/DDBJ whole genome shotgun (WGS) entry which is preliminary data.</text>
</comment>
<dbReference type="RefSeq" id="WP_010340340.1">
    <property type="nucleotide sequence ID" value="NZ_CP132343.1"/>
</dbReference>
<dbReference type="InterPro" id="IPR036737">
    <property type="entry name" value="OmpA-like_sf"/>
</dbReference>
<evidence type="ECO:0000256" key="1">
    <source>
        <dbReference type="SAM" id="SignalP"/>
    </source>
</evidence>
<evidence type="ECO:0000313" key="4">
    <source>
        <dbReference type="Proteomes" id="UP000247346"/>
    </source>
</evidence>
<dbReference type="SUPFAM" id="SSF103088">
    <property type="entry name" value="OmpA-like"/>
    <property type="match status" value="1"/>
</dbReference>
<dbReference type="InterPro" id="IPR006665">
    <property type="entry name" value="OmpA-like"/>
</dbReference>
<dbReference type="Gene3D" id="3.30.1330.60">
    <property type="entry name" value="OmpA-like domain"/>
    <property type="match status" value="1"/>
</dbReference>
<dbReference type="PROSITE" id="PS51257">
    <property type="entry name" value="PROKAR_LIPOPROTEIN"/>
    <property type="match status" value="1"/>
</dbReference>
<organism evidence="3 4">
    <name type="scientific">Xanthomonas sacchari</name>
    <dbReference type="NCBI Taxonomy" id="56458"/>
    <lineage>
        <taxon>Bacteria</taxon>
        <taxon>Pseudomonadati</taxon>
        <taxon>Pseudomonadota</taxon>
        <taxon>Gammaproteobacteria</taxon>
        <taxon>Lysobacterales</taxon>
        <taxon>Lysobacteraceae</taxon>
        <taxon>Xanthomonas</taxon>
    </lineage>
</organism>
<dbReference type="GeneID" id="93880902"/>
<sequence length="146" mass="16011">MSKLLSILLSTVLLGGYSAAACSSSLDLYGAFFKAGHPIKGETIDEAVTGADQIANLNRSVELIKRYPDVRFEIAGHTDQYECSGQECRYLAQRRALLLYRFLLAAGVDPLCVIALTEYGTTRPIAGKREENSLNQRAELNVDIEP</sequence>
<feature type="signal peptide" evidence="1">
    <location>
        <begin position="1"/>
        <end position="20"/>
    </location>
</feature>